<sequence length="138" mass="15013">MINRVPETLFRVHDTETKETLPVSFHELQLLGPGLVLNLTLTPVGLFTWVSKREKNAAGEPKLELSWEYRLVNVTVLGRRKALDSPSKLTVKRKALLVNHVDAESDKDDEDEPAPKKQNKDNGGGTSSGGAAGAGVTV</sequence>
<dbReference type="EMBL" id="JAWWNJ010000073">
    <property type="protein sequence ID" value="KAK7007005.1"/>
    <property type="molecule type" value="Genomic_DNA"/>
</dbReference>
<dbReference type="AlphaFoldDB" id="A0AAW0ACQ6"/>
<comment type="caution">
    <text evidence="2">The sequence shown here is derived from an EMBL/GenBank/DDBJ whole genome shotgun (WGS) entry which is preliminary data.</text>
</comment>
<dbReference type="Proteomes" id="UP001362999">
    <property type="component" value="Unassembled WGS sequence"/>
</dbReference>
<accession>A0AAW0ACQ6</accession>
<proteinExistence type="predicted"/>
<name>A0AAW0ACQ6_9AGAR</name>
<feature type="compositionally biased region" description="Gly residues" evidence="1">
    <location>
        <begin position="122"/>
        <end position="138"/>
    </location>
</feature>
<reference evidence="2 3" key="1">
    <citation type="journal article" date="2024" name="J Genomics">
        <title>Draft genome sequencing and assembly of Favolaschia claudopus CIRM-BRFM 2984 isolated from oak limbs.</title>
        <authorList>
            <person name="Navarro D."/>
            <person name="Drula E."/>
            <person name="Chaduli D."/>
            <person name="Cazenave R."/>
            <person name="Ahrendt S."/>
            <person name="Wang J."/>
            <person name="Lipzen A."/>
            <person name="Daum C."/>
            <person name="Barry K."/>
            <person name="Grigoriev I.V."/>
            <person name="Favel A."/>
            <person name="Rosso M.N."/>
            <person name="Martin F."/>
        </authorList>
    </citation>
    <scope>NUCLEOTIDE SEQUENCE [LARGE SCALE GENOMIC DNA]</scope>
    <source>
        <strain evidence="2 3">CIRM-BRFM 2984</strain>
    </source>
</reference>
<organism evidence="2 3">
    <name type="scientific">Favolaschia claudopus</name>
    <dbReference type="NCBI Taxonomy" id="2862362"/>
    <lineage>
        <taxon>Eukaryota</taxon>
        <taxon>Fungi</taxon>
        <taxon>Dikarya</taxon>
        <taxon>Basidiomycota</taxon>
        <taxon>Agaricomycotina</taxon>
        <taxon>Agaricomycetes</taxon>
        <taxon>Agaricomycetidae</taxon>
        <taxon>Agaricales</taxon>
        <taxon>Marasmiineae</taxon>
        <taxon>Mycenaceae</taxon>
        <taxon>Favolaschia</taxon>
    </lineage>
</organism>
<evidence type="ECO:0000313" key="3">
    <source>
        <dbReference type="Proteomes" id="UP001362999"/>
    </source>
</evidence>
<evidence type="ECO:0000256" key="1">
    <source>
        <dbReference type="SAM" id="MobiDB-lite"/>
    </source>
</evidence>
<keyword evidence="3" id="KW-1185">Reference proteome</keyword>
<evidence type="ECO:0000313" key="2">
    <source>
        <dbReference type="EMBL" id="KAK7007005.1"/>
    </source>
</evidence>
<protein>
    <submittedName>
        <fullName evidence="2">Uncharacterized protein</fullName>
    </submittedName>
</protein>
<gene>
    <name evidence="2" type="ORF">R3P38DRAFT_2793167</name>
</gene>
<feature type="region of interest" description="Disordered" evidence="1">
    <location>
        <begin position="100"/>
        <end position="138"/>
    </location>
</feature>